<keyword evidence="2" id="KW-0963">Cytoplasm</keyword>
<dbReference type="SUPFAM" id="SSF52540">
    <property type="entry name" value="P-loop containing nucleoside triphosphate hydrolases"/>
    <property type="match status" value="1"/>
</dbReference>
<feature type="domain" description="NACHT" evidence="6">
    <location>
        <begin position="213"/>
        <end position="326"/>
    </location>
</feature>
<evidence type="ECO:0000259" key="5">
    <source>
        <dbReference type="PROSITE" id="PS50209"/>
    </source>
</evidence>
<dbReference type="Proteomes" id="UP000261500">
    <property type="component" value="Unplaced"/>
</dbReference>
<comment type="subcellular location">
    <subcellularLocation>
        <location evidence="1">Cytoplasm</location>
    </subcellularLocation>
</comment>
<dbReference type="CDD" id="cd01671">
    <property type="entry name" value="CARD"/>
    <property type="match status" value="1"/>
</dbReference>
<organism evidence="7 8">
    <name type="scientific">Poecilia latipinna</name>
    <name type="common">sailfin molly</name>
    <dbReference type="NCBI Taxonomy" id="48699"/>
    <lineage>
        <taxon>Eukaryota</taxon>
        <taxon>Metazoa</taxon>
        <taxon>Chordata</taxon>
        <taxon>Craniata</taxon>
        <taxon>Vertebrata</taxon>
        <taxon>Euteleostomi</taxon>
        <taxon>Actinopterygii</taxon>
        <taxon>Neopterygii</taxon>
        <taxon>Teleostei</taxon>
        <taxon>Neoteleostei</taxon>
        <taxon>Acanthomorphata</taxon>
        <taxon>Ovalentaria</taxon>
        <taxon>Atherinomorphae</taxon>
        <taxon>Cyprinodontiformes</taxon>
        <taxon>Poeciliidae</taxon>
        <taxon>Poeciliinae</taxon>
        <taxon>Poecilia</taxon>
    </lineage>
</organism>
<feature type="domain" description="CARD" evidence="5">
    <location>
        <begin position="4"/>
        <end position="82"/>
    </location>
</feature>
<dbReference type="Pfam" id="PF05729">
    <property type="entry name" value="NACHT"/>
    <property type="match status" value="1"/>
</dbReference>
<dbReference type="Gene3D" id="3.40.50.300">
    <property type="entry name" value="P-loop containing nucleotide triphosphate hydrolases"/>
    <property type="match status" value="1"/>
</dbReference>
<proteinExistence type="predicted"/>
<dbReference type="Pfam" id="PF00619">
    <property type="entry name" value="CARD"/>
    <property type="match status" value="1"/>
</dbReference>
<evidence type="ECO:0000259" key="6">
    <source>
        <dbReference type="PROSITE" id="PS50837"/>
    </source>
</evidence>
<dbReference type="InterPro" id="IPR027417">
    <property type="entry name" value="P-loop_NTPase"/>
</dbReference>
<sequence length="1498" mass="172115">MACSSQSASDYIKSARGHLVGQLTSLSVILENLYQQKVLMEEEVSNIEAEKSHFNRTRAILDSVTKKGEEACYRLLRILYETRSRTLPAPHPKNKHSASTKAKRFDLHHWISCFPFRDDDSKPCHRYQAKLKTEAEKFSNNIWRRSENLFEENKKPGLSFYSLVLNTEGTTTPSKVKTFKNKKSNMYRSKKLRTYIPESKPEISPSDLLKHDKNILLVGKPGMGKTALSHEMLRLWSERDKQLDYMFYFDMRELTNIPPTMSLEDLLFNVHCEPDEGKDEILTDMKSHSDNLIIILDGVTDFTSLVVKKFAKKNLPYAKIIITCRPEDEDQDKKDFCPKDWLRVEVKGFSKETISRYLSSVLGEDHRKVLSNVELLTLCHVPMYALMVAASFSSEDSLQPRTVTEIYINIVRFCLQMNSSKIKMKNLNQFIKTKSNEILSLAEAAFNATERKTVNLEELSCEDGCVLSFLKTLDVKVAPTETITLYAFLHYTMQEFFAALWALKSPDKIREVLQQFLTEEKKHMKHLIPFMCRLLNQKSPSLMICLTPAEELKETQQWVTKDLIDTVLSHGSERHVDMLFLCQCLYESQSSEPCISFLDKLNYHIDLSRKNLDPHSCCAVSYVISQSTDRKINLNLQDVTISVQGMRRLRRCLQNVELRLYSQMKDRETQTGLSLLPSLQSIFQSAPEVWIINLSERKTSVLLEVIKLQPEKKPVMVTNFSHEKSEVGIFLQCLPHISQLFGEQAKFLVNLFCAAAKREQQTGKRMLEMLASVCRYETFPSMERFMDYDDEYYDYFDDYDDYHDVAEDQSNFLLDLYSQMKDRETQTGLSLLPSLQSVFQSAPEDWTLKLSQRKTSILLEVMKLQPEKKPVELRDCSHEESEVGIFLQCLPHISQLDDYPDDQYQSDFLLDLYSQMKDRETQSGLSLLPTLQSVFQSAPPVWFLNLSKRKTSILLEVMKLQPEKKPVNLTDCSHEESEVGIFLQCLPHISQLEADHQNNFFLSLYFHLKDRETQTGLSLLPSLQSVFQSAPKVWIINLSKIKTSILLEVMKLQPEKKPVELKRCSHEKSEVGIFLQCLPHISELNLFCAAAERETQTGEKMLQVLASVCRYETFPLNKRENLFGVWGIPTQTDFLLDLYSQLKDRETQTGLSLLPSLRSVFQSAPPVWSIDLSERKTSILLEVMKLQPEKKPVKLKHCSHEESEVGIFLQCLPHISQLFDPWSSAVPGQIKFLVNLFCAAAERETQTGEKMLQMLASVCRYETFPFNKRENLSVVWRTPTQTDFLLSLYSQMKDRETQTGLSLLPSLQSVFQSAPPVWIINLSERKTSILLEVMKLQPEKKPVNLTVCSHGESEVRIFLQCLPHISQLNLFCAAAETEKQTGEKMLQMLASVCRYETLELNVRKVDEEESQNDFLLDLYSQVRDCETRTGLSLLPSVQPVFQSAPSLCITNLSEGKTSILLEVLKLQPEKKPVVMMGASLPKSEVGSFLQGLPHISQI</sequence>
<dbReference type="Gene3D" id="1.20.58.1200">
    <property type="entry name" value="RNA silencing suppressor P21, N-terminal domain"/>
    <property type="match status" value="7"/>
</dbReference>
<dbReference type="GeneTree" id="ENSGT00940000168817"/>
<dbReference type="PROSITE" id="PS50837">
    <property type="entry name" value="NACHT"/>
    <property type="match status" value="1"/>
</dbReference>
<evidence type="ECO:0000313" key="8">
    <source>
        <dbReference type="Proteomes" id="UP000261500"/>
    </source>
</evidence>
<evidence type="ECO:0000256" key="1">
    <source>
        <dbReference type="ARBA" id="ARBA00004496"/>
    </source>
</evidence>
<keyword evidence="4" id="KW-0391">Immunity</keyword>
<dbReference type="SMART" id="SM00114">
    <property type="entry name" value="CARD"/>
    <property type="match status" value="1"/>
</dbReference>
<dbReference type="SUPFAM" id="SSF47986">
    <property type="entry name" value="DEATH domain"/>
    <property type="match status" value="1"/>
</dbReference>
<dbReference type="Ensembl" id="ENSPLAT00000024400.1">
    <property type="protein sequence ID" value="ENSPLAP00000029430.1"/>
    <property type="gene ID" value="ENSPLAG00000019657.1"/>
</dbReference>
<evidence type="ECO:0000313" key="7">
    <source>
        <dbReference type="Ensembl" id="ENSPLAP00000029430.1"/>
    </source>
</evidence>
<dbReference type="InterPro" id="IPR007111">
    <property type="entry name" value="NACHT_NTPase"/>
</dbReference>
<dbReference type="GO" id="GO:0042981">
    <property type="term" value="P:regulation of apoptotic process"/>
    <property type="evidence" value="ECO:0007669"/>
    <property type="project" value="InterPro"/>
</dbReference>
<dbReference type="InterPro" id="IPR001315">
    <property type="entry name" value="CARD"/>
</dbReference>
<dbReference type="InterPro" id="IPR052090">
    <property type="entry name" value="Cytolytic_pore-forming_toxin"/>
</dbReference>
<evidence type="ECO:0000256" key="3">
    <source>
        <dbReference type="ARBA" id="ARBA00022588"/>
    </source>
</evidence>
<keyword evidence="3" id="KW-0399">Innate immunity</keyword>
<keyword evidence="8" id="KW-1185">Reference proteome</keyword>
<evidence type="ECO:0000256" key="2">
    <source>
        <dbReference type="ARBA" id="ARBA00022490"/>
    </source>
</evidence>
<dbReference type="GO" id="GO:0005737">
    <property type="term" value="C:cytoplasm"/>
    <property type="evidence" value="ECO:0007669"/>
    <property type="project" value="UniProtKB-SubCell"/>
</dbReference>
<reference evidence="7" key="2">
    <citation type="submission" date="2025-09" db="UniProtKB">
        <authorList>
            <consortium name="Ensembl"/>
        </authorList>
    </citation>
    <scope>IDENTIFICATION</scope>
</reference>
<accession>A0A3B3VUG8</accession>
<protein>
    <submittedName>
        <fullName evidence="7">Si:ch211-108d22.2</fullName>
    </submittedName>
</protein>
<name>A0A3B3VUG8_9TELE</name>
<dbReference type="GO" id="GO:0045087">
    <property type="term" value="P:innate immune response"/>
    <property type="evidence" value="ECO:0007669"/>
    <property type="project" value="UniProtKB-KW"/>
</dbReference>
<dbReference type="STRING" id="48699.ENSPLAP00000029430"/>
<dbReference type="Gene3D" id="1.10.533.10">
    <property type="entry name" value="Death Domain, Fas"/>
    <property type="match status" value="1"/>
</dbReference>
<dbReference type="PROSITE" id="PS50209">
    <property type="entry name" value="CARD"/>
    <property type="match status" value="1"/>
</dbReference>
<dbReference type="CDD" id="cd00009">
    <property type="entry name" value="AAA"/>
    <property type="match status" value="1"/>
</dbReference>
<dbReference type="PANTHER" id="PTHR31594:SF16">
    <property type="entry name" value="SI:CH211-281L24.3"/>
    <property type="match status" value="1"/>
</dbReference>
<dbReference type="InterPro" id="IPR011029">
    <property type="entry name" value="DEATH-like_dom_sf"/>
</dbReference>
<evidence type="ECO:0000256" key="4">
    <source>
        <dbReference type="ARBA" id="ARBA00022859"/>
    </source>
</evidence>
<dbReference type="PANTHER" id="PTHR31594">
    <property type="entry name" value="AIG1-TYPE G DOMAIN-CONTAINING PROTEIN"/>
    <property type="match status" value="1"/>
</dbReference>
<reference evidence="7" key="1">
    <citation type="submission" date="2025-08" db="UniProtKB">
        <authorList>
            <consortium name="Ensembl"/>
        </authorList>
    </citation>
    <scope>IDENTIFICATION</scope>
</reference>